<evidence type="ECO:0000313" key="2">
    <source>
        <dbReference type="EMBL" id="TWU29980.1"/>
    </source>
</evidence>
<dbReference type="InterPro" id="IPR008979">
    <property type="entry name" value="Galactose-bd-like_sf"/>
</dbReference>
<dbReference type="RefSeq" id="WP_146447927.1">
    <property type="nucleotide sequence ID" value="NZ_SJPS01000001.1"/>
</dbReference>
<sequence length="226" mass="24042" precursor="true">MKLCFKTILFSGVSLLVAASSAQANLLTNGDFATDLSSWTATPSAPTTIAYDGSEGIPSGSAKLDRVDSTNSSNGNYLWQAVPVSNGAQYKLDADWKGDLLNGGSGRNWAEVAVEFNNTGVLTEPIDTNIQYKVATDGGNDVYSHPFDWTSILTAPSSGPADGIFTATGDFMIVAFNIGGRDVTRNNTQPGFYWVDNASITRIPEPATIALLGMSTCGLLFRRRHS</sequence>
<dbReference type="AlphaFoldDB" id="A0A5C6CZG0"/>
<feature type="signal peptide" evidence="1">
    <location>
        <begin position="1"/>
        <end position="24"/>
    </location>
</feature>
<evidence type="ECO:0000313" key="3">
    <source>
        <dbReference type="Proteomes" id="UP000318437"/>
    </source>
</evidence>
<dbReference type="EMBL" id="SJPS01000001">
    <property type="protein sequence ID" value="TWU29980.1"/>
    <property type="molecule type" value="Genomic_DNA"/>
</dbReference>
<protein>
    <submittedName>
        <fullName evidence="2">Uncharacterized protein</fullName>
    </submittedName>
</protein>
<gene>
    <name evidence="2" type="ORF">Pla144_07610</name>
</gene>
<feature type="chain" id="PRO_5023089145" evidence="1">
    <location>
        <begin position="25"/>
        <end position="226"/>
    </location>
</feature>
<name>A0A5C6CZG0_9BACT</name>
<dbReference type="NCBIfam" id="TIGR02595">
    <property type="entry name" value="PEP_CTERM"/>
    <property type="match status" value="1"/>
</dbReference>
<dbReference type="Proteomes" id="UP000318437">
    <property type="component" value="Unassembled WGS sequence"/>
</dbReference>
<dbReference type="SUPFAM" id="SSF49785">
    <property type="entry name" value="Galactose-binding domain-like"/>
    <property type="match status" value="1"/>
</dbReference>
<comment type="caution">
    <text evidence="2">The sequence shown here is derived from an EMBL/GenBank/DDBJ whole genome shotgun (WGS) entry which is preliminary data.</text>
</comment>
<organism evidence="2 3">
    <name type="scientific">Bythopirellula polymerisocia</name>
    <dbReference type="NCBI Taxonomy" id="2528003"/>
    <lineage>
        <taxon>Bacteria</taxon>
        <taxon>Pseudomonadati</taxon>
        <taxon>Planctomycetota</taxon>
        <taxon>Planctomycetia</taxon>
        <taxon>Pirellulales</taxon>
        <taxon>Lacipirellulaceae</taxon>
        <taxon>Bythopirellula</taxon>
    </lineage>
</organism>
<accession>A0A5C6CZG0</accession>
<keyword evidence="3" id="KW-1185">Reference proteome</keyword>
<dbReference type="InterPro" id="IPR013424">
    <property type="entry name" value="Ice-binding_C"/>
</dbReference>
<reference evidence="2 3" key="1">
    <citation type="submission" date="2019-02" db="EMBL/GenBank/DDBJ databases">
        <title>Deep-cultivation of Planctomycetes and their phenomic and genomic characterization uncovers novel biology.</title>
        <authorList>
            <person name="Wiegand S."/>
            <person name="Jogler M."/>
            <person name="Boedeker C."/>
            <person name="Pinto D."/>
            <person name="Vollmers J."/>
            <person name="Rivas-Marin E."/>
            <person name="Kohn T."/>
            <person name="Peeters S.H."/>
            <person name="Heuer A."/>
            <person name="Rast P."/>
            <person name="Oberbeckmann S."/>
            <person name="Bunk B."/>
            <person name="Jeske O."/>
            <person name="Meyerdierks A."/>
            <person name="Storesund J.E."/>
            <person name="Kallscheuer N."/>
            <person name="Luecker S."/>
            <person name="Lage O.M."/>
            <person name="Pohl T."/>
            <person name="Merkel B.J."/>
            <person name="Hornburger P."/>
            <person name="Mueller R.-W."/>
            <person name="Bruemmer F."/>
            <person name="Labrenz M."/>
            <person name="Spormann A.M."/>
            <person name="Op Den Camp H."/>
            <person name="Overmann J."/>
            <person name="Amann R."/>
            <person name="Jetten M.S.M."/>
            <person name="Mascher T."/>
            <person name="Medema M.H."/>
            <person name="Devos D.P."/>
            <person name="Kaster A.-K."/>
            <person name="Ovreas L."/>
            <person name="Rohde M."/>
            <person name="Galperin M.Y."/>
            <person name="Jogler C."/>
        </authorList>
    </citation>
    <scope>NUCLEOTIDE SEQUENCE [LARGE SCALE GENOMIC DNA]</scope>
    <source>
        <strain evidence="2 3">Pla144</strain>
    </source>
</reference>
<keyword evidence="1" id="KW-0732">Signal</keyword>
<dbReference type="OrthoDB" id="7066458at2"/>
<proteinExistence type="predicted"/>
<evidence type="ECO:0000256" key="1">
    <source>
        <dbReference type="SAM" id="SignalP"/>
    </source>
</evidence>
<dbReference type="Gene3D" id="2.60.120.260">
    <property type="entry name" value="Galactose-binding domain-like"/>
    <property type="match status" value="1"/>
</dbReference>